<evidence type="ECO:0000256" key="4">
    <source>
        <dbReference type="ARBA" id="ARBA00023203"/>
    </source>
</evidence>
<keyword evidence="3" id="KW-0514">Muscle protein</keyword>
<organism evidence="6 7">
    <name type="scientific">Heterocephalus glaber</name>
    <name type="common">Naked mole rat</name>
    <dbReference type="NCBI Taxonomy" id="10181"/>
    <lineage>
        <taxon>Eukaryota</taxon>
        <taxon>Metazoa</taxon>
        <taxon>Chordata</taxon>
        <taxon>Craniata</taxon>
        <taxon>Vertebrata</taxon>
        <taxon>Euteleostomi</taxon>
        <taxon>Mammalia</taxon>
        <taxon>Eutheria</taxon>
        <taxon>Euarchontoglires</taxon>
        <taxon>Glires</taxon>
        <taxon>Rodentia</taxon>
        <taxon>Hystricomorpha</taxon>
        <taxon>Bathyergidae</taxon>
        <taxon>Heterocephalus</taxon>
    </lineage>
</organism>
<evidence type="ECO:0000256" key="5">
    <source>
        <dbReference type="SAM" id="Coils"/>
    </source>
</evidence>
<dbReference type="InParanoid" id="G5BGD5"/>
<dbReference type="AlphaFoldDB" id="G5BGD5"/>
<accession>G5BGD5</accession>
<name>G5BGD5_HETGA</name>
<proteinExistence type="inferred from homology"/>
<keyword evidence="2 5" id="KW-0175">Coiled coil</keyword>
<sequence length="143" mass="16677">MKVIENQAMKDEERMEIQELHLKELEAASEKYPEKEDKYEEESKLLSEKLKDTETRTEFAERTVAKLEKTINDLEEKFAQTEEENVGLHQTLDQTLNNLTLYNPKRKSLVPTETPVSSFLPCKKLLLLLHLRFAGNVKPIMNT</sequence>
<comment type="similarity">
    <text evidence="1">Belongs to the tropomyosin family.</text>
</comment>
<dbReference type="EMBL" id="JH170185">
    <property type="protein sequence ID" value="EHB08346.1"/>
    <property type="molecule type" value="Genomic_DNA"/>
</dbReference>
<protein>
    <submittedName>
        <fullName evidence="6">Tropomyosin alpha-4 chain</fullName>
    </submittedName>
</protein>
<evidence type="ECO:0000256" key="3">
    <source>
        <dbReference type="ARBA" id="ARBA00023179"/>
    </source>
</evidence>
<dbReference type="Gene3D" id="1.20.5.400">
    <property type="match status" value="1"/>
</dbReference>
<dbReference type="STRING" id="10181.G5BGD5"/>
<evidence type="ECO:0000256" key="2">
    <source>
        <dbReference type="ARBA" id="ARBA00023054"/>
    </source>
</evidence>
<dbReference type="PANTHER" id="PTHR19269">
    <property type="entry name" value="TROPOMYOSIN"/>
    <property type="match status" value="1"/>
</dbReference>
<dbReference type="SUPFAM" id="SSF57997">
    <property type="entry name" value="Tropomyosin"/>
    <property type="match status" value="1"/>
</dbReference>
<dbReference type="Proteomes" id="UP000006813">
    <property type="component" value="Unassembled WGS sequence"/>
</dbReference>
<evidence type="ECO:0000256" key="1">
    <source>
        <dbReference type="ARBA" id="ARBA00009036"/>
    </source>
</evidence>
<dbReference type="GO" id="GO:0003779">
    <property type="term" value="F:actin binding"/>
    <property type="evidence" value="ECO:0007669"/>
    <property type="project" value="UniProtKB-KW"/>
</dbReference>
<reference evidence="6 7" key="1">
    <citation type="journal article" date="2011" name="Nature">
        <title>Genome sequencing reveals insights into physiology and longevity of the naked mole rat.</title>
        <authorList>
            <person name="Kim E.B."/>
            <person name="Fang X."/>
            <person name="Fushan A.A."/>
            <person name="Huang Z."/>
            <person name="Lobanov A.V."/>
            <person name="Han L."/>
            <person name="Marino S.M."/>
            <person name="Sun X."/>
            <person name="Turanov A.A."/>
            <person name="Yang P."/>
            <person name="Yim S.H."/>
            <person name="Zhao X."/>
            <person name="Kasaikina M.V."/>
            <person name="Stoletzki N."/>
            <person name="Peng C."/>
            <person name="Polak P."/>
            <person name="Xiong Z."/>
            <person name="Kiezun A."/>
            <person name="Zhu Y."/>
            <person name="Chen Y."/>
            <person name="Kryukov G.V."/>
            <person name="Zhang Q."/>
            <person name="Peshkin L."/>
            <person name="Yang L."/>
            <person name="Bronson R.T."/>
            <person name="Buffenstein R."/>
            <person name="Wang B."/>
            <person name="Han C."/>
            <person name="Li Q."/>
            <person name="Chen L."/>
            <person name="Zhao W."/>
            <person name="Sunyaev S.R."/>
            <person name="Park T.J."/>
            <person name="Zhang G."/>
            <person name="Wang J."/>
            <person name="Gladyshev V.N."/>
        </authorList>
    </citation>
    <scope>NUCLEOTIDE SEQUENCE [LARGE SCALE GENOMIC DNA]</scope>
</reference>
<dbReference type="Pfam" id="PF00261">
    <property type="entry name" value="Tropomyosin"/>
    <property type="match status" value="1"/>
</dbReference>
<dbReference type="InterPro" id="IPR000533">
    <property type="entry name" value="Tropomyosin"/>
</dbReference>
<gene>
    <name evidence="6" type="ORF">GW7_00362</name>
</gene>
<evidence type="ECO:0000313" key="6">
    <source>
        <dbReference type="EMBL" id="EHB08346.1"/>
    </source>
</evidence>
<keyword evidence="4" id="KW-0009">Actin-binding</keyword>
<evidence type="ECO:0000313" key="7">
    <source>
        <dbReference type="Proteomes" id="UP000006813"/>
    </source>
</evidence>
<feature type="coiled-coil region" evidence="5">
    <location>
        <begin position="8"/>
        <end position="91"/>
    </location>
</feature>